<sequence>MAVFQVPDDSDDEFENEQHVAQHSIVLDQTNAKIKNWVYGIISSMAEIQFVKHIRELWRNEVNSPDTSLSDIRDFFLAIWRVICVITINAKRLRLCFLVDIVSMEELERRAKVKQERIEMMSRLVLNDKEEELYKIIRDDMYNSLFVEHNSRSIGDFMAVWNQILDRVPMSLHARLNEDMQAVLEYIIAYGVWRNGMIIDPFPDGHVENFNRLVSNITTEMKKHVRAEYNTPSGSRPTLPKTLSALEY</sequence>
<proteinExistence type="predicted"/>
<gene>
    <name evidence="1" type="ORF">AAP_02653</name>
</gene>
<dbReference type="EMBL" id="AZGZ01000009">
    <property type="protein sequence ID" value="KZZ93187.1"/>
    <property type="molecule type" value="Genomic_DNA"/>
</dbReference>
<dbReference type="VEuPathDB" id="FungiDB:AAP_02653"/>
<protein>
    <submittedName>
        <fullName evidence="1">Uncharacterized protein</fullName>
    </submittedName>
</protein>
<reference evidence="1 2" key="1">
    <citation type="journal article" date="2016" name="Genome Biol. Evol.">
        <title>Divergent and convergent evolution of fungal pathogenicity.</title>
        <authorList>
            <person name="Shang Y."/>
            <person name="Xiao G."/>
            <person name="Zheng P."/>
            <person name="Cen K."/>
            <person name="Zhan S."/>
            <person name="Wang C."/>
        </authorList>
    </citation>
    <scope>NUCLEOTIDE SEQUENCE [LARGE SCALE GENOMIC DNA]</scope>
    <source>
        <strain evidence="1 2">ARSEF 7405</strain>
    </source>
</reference>
<accession>A0A167ZWL2</accession>
<evidence type="ECO:0000313" key="1">
    <source>
        <dbReference type="EMBL" id="KZZ93187.1"/>
    </source>
</evidence>
<dbReference type="Proteomes" id="UP000242877">
    <property type="component" value="Unassembled WGS sequence"/>
</dbReference>
<organism evidence="1 2">
    <name type="scientific">Ascosphaera apis ARSEF 7405</name>
    <dbReference type="NCBI Taxonomy" id="392613"/>
    <lineage>
        <taxon>Eukaryota</taxon>
        <taxon>Fungi</taxon>
        <taxon>Dikarya</taxon>
        <taxon>Ascomycota</taxon>
        <taxon>Pezizomycotina</taxon>
        <taxon>Eurotiomycetes</taxon>
        <taxon>Eurotiomycetidae</taxon>
        <taxon>Onygenales</taxon>
        <taxon>Ascosphaeraceae</taxon>
        <taxon>Ascosphaera</taxon>
    </lineage>
</organism>
<name>A0A167ZWL2_9EURO</name>
<keyword evidence="2" id="KW-1185">Reference proteome</keyword>
<comment type="caution">
    <text evidence="1">The sequence shown here is derived from an EMBL/GenBank/DDBJ whole genome shotgun (WGS) entry which is preliminary data.</text>
</comment>
<evidence type="ECO:0000313" key="2">
    <source>
        <dbReference type="Proteomes" id="UP000242877"/>
    </source>
</evidence>
<dbReference type="AlphaFoldDB" id="A0A167ZWL2"/>